<dbReference type="AlphaFoldDB" id="A0A014MDU9"/>
<dbReference type="EMBL" id="JFHN01000035">
    <property type="protein sequence ID" value="EXU76204.1"/>
    <property type="molecule type" value="Genomic_DNA"/>
</dbReference>
<feature type="signal peptide" evidence="6">
    <location>
        <begin position="1"/>
        <end position="22"/>
    </location>
</feature>
<evidence type="ECO:0000256" key="2">
    <source>
        <dbReference type="ARBA" id="ARBA00008814"/>
    </source>
</evidence>
<dbReference type="PANTHER" id="PTHR30532">
    <property type="entry name" value="IRON III DICITRATE-BINDING PERIPLASMIC PROTEIN"/>
    <property type="match status" value="1"/>
</dbReference>
<dbReference type="InterPro" id="IPR002491">
    <property type="entry name" value="ABC_transptr_periplasmic_BD"/>
</dbReference>
<feature type="domain" description="Fe/B12 periplasmic-binding" evidence="7">
    <location>
        <begin position="31"/>
        <end position="294"/>
    </location>
</feature>
<dbReference type="SUPFAM" id="SSF53807">
    <property type="entry name" value="Helical backbone' metal receptor"/>
    <property type="match status" value="1"/>
</dbReference>
<dbReference type="OrthoDB" id="6160519at2"/>
<evidence type="ECO:0000259" key="7">
    <source>
        <dbReference type="PROSITE" id="PS50983"/>
    </source>
</evidence>
<keyword evidence="9" id="KW-1185">Reference proteome</keyword>
<dbReference type="Pfam" id="PF01497">
    <property type="entry name" value="Peripla_BP_2"/>
    <property type="match status" value="1"/>
</dbReference>
<keyword evidence="4" id="KW-0410">Iron transport</keyword>
<comment type="caution">
    <text evidence="8">The sequence shown here is derived from an EMBL/GenBank/DDBJ whole genome shotgun (WGS) entry which is preliminary data.</text>
</comment>
<evidence type="ECO:0000256" key="4">
    <source>
        <dbReference type="ARBA" id="ARBA00022496"/>
    </source>
</evidence>
<keyword evidence="4" id="KW-0406">Ion transport</keyword>
<comment type="subcellular location">
    <subcellularLocation>
        <location evidence="1">Cell envelope</location>
    </subcellularLocation>
</comment>
<organism evidence="8 9">
    <name type="scientific">Erwinia mallotivora</name>
    <dbReference type="NCBI Taxonomy" id="69222"/>
    <lineage>
        <taxon>Bacteria</taxon>
        <taxon>Pseudomonadati</taxon>
        <taxon>Pseudomonadota</taxon>
        <taxon>Gammaproteobacteria</taxon>
        <taxon>Enterobacterales</taxon>
        <taxon>Erwiniaceae</taxon>
        <taxon>Erwinia</taxon>
    </lineage>
</organism>
<dbReference type="RefSeq" id="WP_034935742.1">
    <property type="nucleotide sequence ID" value="NZ_JFHN01000035.1"/>
</dbReference>
<sequence>MAGFSRRRCLKMLLMLPLAAHAGLPTVDPQRIVAINWAAAETLLSIGITPLAISDSGYFRRRIPQPVLPDRVQDIGPFWEPNMELLDALRPSLIISDELAAPVMAKMATLAPLETVSGWYTSGNPWQALHDWTQRTGHRLGAEAAATRWLQQVQLEMNDLRQRIKAHQQARVLVMVLDQDGKYATIYGRGSLADAVLRQLGLRNAWQKAVNAAHIARVRIEELADLPCDRLFFTELPTAITRLMRARQPDGLWQQLPLFKSDRVTHLAHFFPFGGLATGLALAGDITRALEAEK</sequence>
<comment type="similarity">
    <text evidence="2">Belongs to the bacterial solute-binding protein 8 family.</text>
</comment>
<name>A0A014MDU9_9GAMM</name>
<dbReference type="STRING" id="69222.BG55_07005"/>
<dbReference type="PANTHER" id="PTHR30532:SF1">
    <property type="entry name" value="IRON(3+)-HYDROXAMATE-BINDING PROTEIN FHUD"/>
    <property type="match status" value="1"/>
</dbReference>
<evidence type="ECO:0000256" key="6">
    <source>
        <dbReference type="SAM" id="SignalP"/>
    </source>
</evidence>
<gene>
    <name evidence="8" type="ORF">BG55_07005</name>
</gene>
<feature type="chain" id="PRO_5001472008" evidence="6">
    <location>
        <begin position="23"/>
        <end position="294"/>
    </location>
</feature>
<dbReference type="Proteomes" id="UP000019918">
    <property type="component" value="Unassembled WGS sequence"/>
</dbReference>
<dbReference type="Gene3D" id="3.40.50.1980">
    <property type="entry name" value="Nitrogenase molybdenum iron protein domain"/>
    <property type="match status" value="2"/>
</dbReference>
<accession>A0A014MDU9</accession>
<dbReference type="PATRIC" id="fig|69222.5.peg.1441"/>
<protein>
    <submittedName>
        <fullName evidence="8">Fe3+-hydroxamate ABC transporter substrate-binding protein</fullName>
    </submittedName>
</protein>
<evidence type="ECO:0000256" key="5">
    <source>
        <dbReference type="ARBA" id="ARBA00022729"/>
    </source>
</evidence>
<dbReference type="PROSITE" id="PS50983">
    <property type="entry name" value="FE_B12_PBP"/>
    <property type="match status" value="1"/>
</dbReference>
<dbReference type="GO" id="GO:1901678">
    <property type="term" value="P:iron coordination entity transport"/>
    <property type="evidence" value="ECO:0007669"/>
    <property type="project" value="UniProtKB-ARBA"/>
</dbReference>
<dbReference type="InterPro" id="IPR051313">
    <property type="entry name" value="Bact_iron-sidero_bind"/>
</dbReference>
<evidence type="ECO:0000313" key="9">
    <source>
        <dbReference type="Proteomes" id="UP000019918"/>
    </source>
</evidence>
<dbReference type="PRINTS" id="PR01715">
    <property type="entry name" value="FERRIBNDNGPP"/>
</dbReference>
<keyword evidence="3" id="KW-0813">Transport</keyword>
<keyword evidence="4" id="KW-0408">Iron</keyword>
<evidence type="ECO:0000256" key="1">
    <source>
        <dbReference type="ARBA" id="ARBA00004196"/>
    </source>
</evidence>
<dbReference type="GO" id="GO:0030288">
    <property type="term" value="C:outer membrane-bounded periplasmic space"/>
    <property type="evidence" value="ECO:0007669"/>
    <property type="project" value="TreeGrafter"/>
</dbReference>
<evidence type="ECO:0000256" key="3">
    <source>
        <dbReference type="ARBA" id="ARBA00022448"/>
    </source>
</evidence>
<evidence type="ECO:0000313" key="8">
    <source>
        <dbReference type="EMBL" id="EXU76204.1"/>
    </source>
</evidence>
<keyword evidence="5 6" id="KW-0732">Signal</keyword>
<reference evidence="8 9" key="1">
    <citation type="submission" date="2014-02" db="EMBL/GenBank/DDBJ databases">
        <title>Draft genome of Erwinia mallotivora strain BT-MARDI, a papaya dieback pathogen.</title>
        <authorList>
            <person name="Redzuan R."/>
            <person name="Abu Bakar N."/>
            <person name="Badrun R."/>
            <person name="Mohd Raih M.F."/>
            <person name="Rozano L."/>
            <person name="Mat Amin N."/>
        </authorList>
    </citation>
    <scope>NUCLEOTIDE SEQUENCE [LARGE SCALE GENOMIC DNA]</scope>
    <source>
        <strain evidence="8 9">BT-MARDI</strain>
    </source>
</reference>
<proteinExistence type="inferred from homology"/>